<evidence type="ECO:0000313" key="1">
    <source>
        <dbReference type="EMBL" id="MFD1322337.1"/>
    </source>
</evidence>
<evidence type="ECO:0000313" key="2">
    <source>
        <dbReference type="Proteomes" id="UP001597260"/>
    </source>
</evidence>
<dbReference type="EMBL" id="JBHTMP010000019">
    <property type="protein sequence ID" value="MFD1322337.1"/>
    <property type="molecule type" value="Genomic_DNA"/>
</dbReference>
<proteinExistence type="predicted"/>
<dbReference type="RefSeq" id="WP_377571194.1">
    <property type="nucleotide sequence ID" value="NZ_JBHTMP010000019.1"/>
</dbReference>
<protein>
    <recommendedName>
        <fullName evidence="3">WXG100 family type VII secretion target</fullName>
    </recommendedName>
</protein>
<reference evidence="2" key="1">
    <citation type="journal article" date="2019" name="Int. J. Syst. Evol. Microbiol.">
        <title>The Global Catalogue of Microorganisms (GCM) 10K type strain sequencing project: providing services to taxonomists for standard genome sequencing and annotation.</title>
        <authorList>
            <consortium name="The Broad Institute Genomics Platform"/>
            <consortium name="The Broad Institute Genome Sequencing Center for Infectious Disease"/>
            <person name="Wu L."/>
            <person name="Ma J."/>
        </authorList>
    </citation>
    <scope>NUCLEOTIDE SEQUENCE [LARGE SCALE GENOMIC DNA]</scope>
    <source>
        <strain evidence="2">JCM 31037</strain>
    </source>
</reference>
<dbReference type="Proteomes" id="UP001597260">
    <property type="component" value="Unassembled WGS sequence"/>
</dbReference>
<accession>A0ABW3YG01</accession>
<organism evidence="1 2">
    <name type="scientific">Micromonospora sonneratiae</name>
    <dbReference type="NCBI Taxonomy" id="1184706"/>
    <lineage>
        <taxon>Bacteria</taxon>
        <taxon>Bacillati</taxon>
        <taxon>Actinomycetota</taxon>
        <taxon>Actinomycetes</taxon>
        <taxon>Micromonosporales</taxon>
        <taxon>Micromonosporaceae</taxon>
        <taxon>Micromonospora</taxon>
    </lineage>
</organism>
<keyword evidence="2" id="KW-1185">Reference proteome</keyword>
<comment type="caution">
    <text evidence="1">The sequence shown here is derived from an EMBL/GenBank/DDBJ whole genome shotgun (WGS) entry which is preliminary data.</text>
</comment>
<name>A0ABW3YG01_9ACTN</name>
<gene>
    <name evidence="1" type="ORF">ACFQ4H_14665</name>
</gene>
<evidence type="ECO:0008006" key="3">
    <source>
        <dbReference type="Google" id="ProtNLM"/>
    </source>
</evidence>
<sequence length="118" mass="12702">MSDVTSTVLNSDAAGSGVKKLVDATDSKTVSNITQLVDRIRTIGEGRPWGGDRAGDAFDGKYRPANTALDATMPLMQHLESMATNLEAAFNRTITEDQVTQALIDRAAPIHDLPDLKF</sequence>